<dbReference type="GO" id="GO:0003700">
    <property type="term" value="F:DNA-binding transcription factor activity"/>
    <property type="evidence" value="ECO:0007669"/>
    <property type="project" value="InterPro"/>
</dbReference>
<accession>A0A845B6N8</accession>
<gene>
    <name evidence="5" type="ORF">E0493_00180</name>
</gene>
<dbReference type="InterPro" id="IPR036388">
    <property type="entry name" value="WH-like_DNA-bd_sf"/>
</dbReference>
<evidence type="ECO:0000256" key="3">
    <source>
        <dbReference type="ARBA" id="ARBA00023163"/>
    </source>
</evidence>
<sequence length="233" mass="25023">MSKLSAAPLQPFERRPSAGEFAYGSLRETILTLALPPGAPLSRATLAESLGLSQTPVREALVRLQAEGLVEVVPSASTHVARINLASARETLFLRRALEREMVRQLAEAPPPGLTERIQAQLAAQGDLLERGDHAAFSAVDDAFHAMLYEAAGISGLWDMVQRRSGHLARLRRLHLPAPGKARTVLQEHGALADAILAGDAVAAEVALRRHLSDTFGRLEEIRAAHPGYFAAG</sequence>
<organism evidence="5 6">
    <name type="scientific">Teichococcus coralli</name>
    <dbReference type="NCBI Taxonomy" id="2545983"/>
    <lineage>
        <taxon>Bacteria</taxon>
        <taxon>Pseudomonadati</taxon>
        <taxon>Pseudomonadota</taxon>
        <taxon>Alphaproteobacteria</taxon>
        <taxon>Acetobacterales</taxon>
        <taxon>Roseomonadaceae</taxon>
        <taxon>Roseomonas</taxon>
    </lineage>
</organism>
<evidence type="ECO:0000313" key="6">
    <source>
        <dbReference type="Proteomes" id="UP000460715"/>
    </source>
</evidence>
<feature type="domain" description="HTH gntR-type" evidence="4">
    <location>
        <begin position="16"/>
        <end position="83"/>
    </location>
</feature>
<keyword evidence="2" id="KW-0238">DNA-binding</keyword>
<protein>
    <submittedName>
        <fullName evidence="5">GntR family transcriptional regulator</fullName>
    </submittedName>
</protein>
<dbReference type="Gene3D" id="1.20.120.530">
    <property type="entry name" value="GntR ligand-binding domain-like"/>
    <property type="match status" value="1"/>
</dbReference>
<evidence type="ECO:0000259" key="4">
    <source>
        <dbReference type="PROSITE" id="PS50949"/>
    </source>
</evidence>
<dbReference type="InterPro" id="IPR036390">
    <property type="entry name" value="WH_DNA-bd_sf"/>
</dbReference>
<dbReference type="InterPro" id="IPR000524">
    <property type="entry name" value="Tscrpt_reg_HTH_GntR"/>
</dbReference>
<dbReference type="Gene3D" id="1.10.10.10">
    <property type="entry name" value="Winged helix-like DNA-binding domain superfamily/Winged helix DNA-binding domain"/>
    <property type="match status" value="1"/>
</dbReference>
<dbReference type="PROSITE" id="PS50949">
    <property type="entry name" value="HTH_GNTR"/>
    <property type="match status" value="1"/>
</dbReference>
<name>A0A845B6N8_9PROT</name>
<dbReference type="PANTHER" id="PTHR43537:SF45">
    <property type="entry name" value="GNTR FAMILY REGULATORY PROTEIN"/>
    <property type="match status" value="1"/>
</dbReference>
<evidence type="ECO:0000313" key="5">
    <source>
        <dbReference type="EMBL" id="MXP61764.1"/>
    </source>
</evidence>
<dbReference type="InterPro" id="IPR011711">
    <property type="entry name" value="GntR_C"/>
</dbReference>
<dbReference type="EMBL" id="SNVJ01000001">
    <property type="protein sequence ID" value="MXP61764.1"/>
    <property type="molecule type" value="Genomic_DNA"/>
</dbReference>
<keyword evidence="3" id="KW-0804">Transcription</keyword>
<dbReference type="OrthoDB" id="9812290at2"/>
<dbReference type="InterPro" id="IPR008920">
    <property type="entry name" value="TF_FadR/GntR_C"/>
</dbReference>
<dbReference type="Pfam" id="PF07729">
    <property type="entry name" value="FCD"/>
    <property type="match status" value="1"/>
</dbReference>
<dbReference type="SUPFAM" id="SSF46785">
    <property type="entry name" value="Winged helix' DNA-binding domain"/>
    <property type="match status" value="1"/>
</dbReference>
<dbReference type="PANTHER" id="PTHR43537">
    <property type="entry name" value="TRANSCRIPTIONAL REGULATOR, GNTR FAMILY"/>
    <property type="match status" value="1"/>
</dbReference>
<dbReference type="RefSeq" id="WP_160934893.1">
    <property type="nucleotide sequence ID" value="NZ_SNVJ01000001.1"/>
</dbReference>
<proteinExistence type="predicted"/>
<dbReference type="Pfam" id="PF00392">
    <property type="entry name" value="GntR"/>
    <property type="match status" value="1"/>
</dbReference>
<dbReference type="Proteomes" id="UP000460715">
    <property type="component" value="Unassembled WGS sequence"/>
</dbReference>
<evidence type="ECO:0000256" key="2">
    <source>
        <dbReference type="ARBA" id="ARBA00023125"/>
    </source>
</evidence>
<comment type="caution">
    <text evidence="5">The sequence shown here is derived from an EMBL/GenBank/DDBJ whole genome shotgun (WGS) entry which is preliminary data.</text>
</comment>
<evidence type="ECO:0000256" key="1">
    <source>
        <dbReference type="ARBA" id="ARBA00023015"/>
    </source>
</evidence>
<reference evidence="5 6" key="1">
    <citation type="submission" date="2019-03" db="EMBL/GenBank/DDBJ databases">
        <title>Roseomonas sp. a novel Roseomonas species isolated from Sea whip Gorgonian.</title>
        <authorList>
            <person name="Li F."/>
            <person name="Pan X."/>
            <person name="Huang S."/>
            <person name="Li Z."/>
            <person name="Meng B."/>
        </authorList>
    </citation>
    <scope>NUCLEOTIDE SEQUENCE [LARGE SCALE GENOMIC DNA]</scope>
    <source>
        <strain evidence="5 6">M0104</strain>
    </source>
</reference>
<dbReference type="AlphaFoldDB" id="A0A845B6N8"/>
<dbReference type="SMART" id="SM00895">
    <property type="entry name" value="FCD"/>
    <property type="match status" value="1"/>
</dbReference>
<dbReference type="GO" id="GO:0003677">
    <property type="term" value="F:DNA binding"/>
    <property type="evidence" value="ECO:0007669"/>
    <property type="project" value="UniProtKB-KW"/>
</dbReference>
<dbReference type="SUPFAM" id="SSF48008">
    <property type="entry name" value="GntR ligand-binding domain-like"/>
    <property type="match status" value="1"/>
</dbReference>
<dbReference type="SMART" id="SM00345">
    <property type="entry name" value="HTH_GNTR"/>
    <property type="match status" value="1"/>
</dbReference>
<keyword evidence="1" id="KW-0805">Transcription regulation</keyword>
<keyword evidence="6" id="KW-1185">Reference proteome</keyword>